<dbReference type="PANTHER" id="PTHR47992">
    <property type="entry name" value="PROTEIN PHOSPHATASE"/>
    <property type="match status" value="1"/>
</dbReference>
<dbReference type="Pfam" id="PF00481">
    <property type="entry name" value="PP2C"/>
    <property type="match status" value="1"/>
</dbReference>
<gene>
    <name evidence="2" type="ORF">ERUC_LOCUS20359</name>
</gene>
<dbReference type="PROSITE" id="PS51746">
    <property type="entry name" value="PPM_2"/>
    <property type="match status" value="1"/>
</dbReference>
<dbReference type="Gene3D" id="3.60.40.10">
    <property type="entry name" value="PPM-type phosphatase domain"/>
    <property type="match status" value="1"/>
</dbReference>
<dbReference type="Proteomes" id="UP001642260">
    <property type="component" value="Unassembled WGS sequence"/>
</dbReference>
<sequence length="114" mass="12616">MNLRTSHCIPEVFCRKVSREDEFVVLAPDGIWDVLSNEEVVKIVGGCKDRPMAAETLVQRAARTWRTKFVASKADDCAVVVLYLNHRPCTRQGNLSRAVSTVSGRSGKSNSGCY</sequence>
<feature type="domain" description="PPM-type phosphatase" evidence="1">
    <location>
        <begin position="1"/>
        <end position="84"/>
    </location>
</feature>
<reference evidence="2 3" key="1">
    <citation type="submission" date="2022-03" db="EMBL/GenBank/DDBJ databases">
        <authorList>
            <person name="Macdonald S."/>
            <person name="Ahmed S."/>
            <person name="Newling K."/>
        </authorList>
    </citation>
    <scope>NUCLEOTIDE SEQUENCE [LARGE SCALE GENOMIC DNA]</scope>
</reference>
<keyword evidence="3" id="KW-1185">Reference proteome</keyword>
<organism evidence="2 3">
    <name type="scientific">Eruca vesicaria subsp. sativa</name>
    <name type="common">Garden rocket</name>
    <name type="synonym">Eruca sativa</name>
    <dbReference type="NCBI Taxonomy" id="29727"/>
    <lineage>
        <taxon>Eukaryota</taxon>
        <taxon>Viridiplantae</taxon>
        <taxon>Streptophyta</taxon>
        <taxon>Embryophyta</taxon>
        <taxon>Tracheophyta</taxon>
        <taxon>Spermatophyta</taxon>
        <taxon>Magnoliopsida</taxon>
        <taxon>eudicotyledons</taxon>
        <taxon>Gunneridae</taxon>
        <taxon>Pentapetalae</taxon>
        <taxon>rosids</taxon>
        <taxon>malvids</taxon>
        <taxon>Brassicales</taxon>
        <taxon>Brassicaceae</taxon>
        <taxon>Brassiceae</taxon>
        <taxon>Eruca</taxon>
    </lineage>
</organism>
<comment type="caution">
    <text evidence="2">The sequence shown here is derived from an EMBL/GenBank/DDBJ whole genome shotgun (WGS) entry which is preliminary data.</text>
</comment>
<evidence type="ECO:0000313" key="3">
    <source>
        <dbReference type="Proteomes" id="UP001642260"/>
    </source>
</evidence>
<accession>A0ABC8K9S2</accession>
<dbReference type="InterPro" id="IPR015655">
    <property type="entry name" value="PP2C"/>
</dbReference>
<dbReference type="InterPro" id="IPR036457">
    <property type="entry name" value="PPM-type-like_dom_sf"/>
</dbReference>
<evidence type="ECO:0000313" key="2">
    <source>
        <dbReference type="EMBL" id="CAH8354604.1"/>
    </source>
</evidence>
<dbReference type="InterPro" id="IPR001932">
    <property type="entry name" value="PPM-type_phosphatase-like_dom"/>
</dbReference>
<evidence type="ECO:0000259" key="1">
    <source>
        <dbReference type="PROSITE" id="PS51746"/>
    </source>
</evidence>
<dbReference type="SUPFAM" id="SSF81606">
    <property type="entry name" value="PP2C-like"/>
    <property type="match status" value="1"/>
</dbReference>
<dbReference type="EMBL" id="CAKOAT010195266">
    <property type="protein sequence ID" value="CAH8354604.1"/>
    <property type="molecule type" value="Genomic_DNA"/>
</dbReference>
<protein>
    <recommendedName>
        <fullName evidence="1">PPM-type phosphatase domain-containing protein</fullName>
    </recommendedName>
</protein>
<proteinExistence type="predicted"/>
<name>A0ABC8K9S2_ERUVS</name>
<dbReference type="AlphaFoldDB" id="A0ABC8K9S2"/>